<dbReference type="Gene3D" id="3.40.50.300">
    <property type="entry name" value="P-loop containing nucleotide triphosphate hydrolases"/>
    <property type="match status" value="1"/>
</dbReference>
<dbReference type="SUPFAM" id="SSF52540">
    <property type="entry name" value="P-loop containing nucleoside triphosphate hydrolases"/>
    <property type="match status" value="1"/>
</dbReference>
<dbReference type="InterPro" id="IPR027417">
    <property type="entry name" value="P-loop_NTPase"/>
</dbReference>
<dbReference type="PROSITE" id="PS51194">
    <property type="entry name" value="HELICASE_CTER"/>
    <property type="match status" value="1"/>
</dbReference>
<accession>B9L3B7</accession>
<evidence type="ECO:0000313" key="5">
    <source>
        <dbReference type="Proteomes" id="UP000000447"/>
    </source>
</evidence>
<dbReference type="PROSITE" id="PS51192">
    <property type="entry name" value="HELICASE_ATP_BIND_1"/>
    <property type="match status" value="1"/>
</dbReference>
<dbReference type="InterPro" id="IPR038718">
    <property type="entry name" value="SNF2-like_sf"/>
</dbReference>
<dbReference type="OrthoDB" id="9814088at2"/>
<dbReference type="CDD" id="cd09179">
    <property type="entry name" value="PLDc_N_DEXD_a"/>
    <property type="match status" value="1"/>
</dbReference>
<dbReference type="Pfam" id="PF00176">
    <property type="entry name" value="SNF2-rel_dom"/>
    <property type="match status" value="1"/>
</dbReference>
<dbReference type="InterPro" id="IPR049952">
    <property type="entry name" value="PhospholipD-like_anti-phage"/>
</dbReference>
<dbReference type="InterPro" id="IPR000330">
    <property type="entry name" value="SNF2_N"/>
</dbReference>
<dbReference type="Pfam" id="PF13091">
    <property type="entry name" value="PLDc_2"/>
    <property type="match status" value="1"/>
</dbReference>
<keyword evidence="4" id="KW-0547">Nucleotide-binding</keyword>
<dbReference type="Pfam" id="PF00271">
    <property type="entry name" value="Helicase_C"/>
    <property type="match status" value="1"/>
</dbReference>
<evidence type="ECO:0000313" key="4">
    <source>
        <dbReference type="EMBL" id="ACM06560.1"/>
    </source>
</evidence>
<feature type="domain" description="Helicase ATP-binding" evidence="2">
    <location>
        <begin position="245"/>
        <end position="430"/>
    </location>
</feature>
<dbReference type="KEGG" id="tro:trd_A0281"/>
<name>B9L3B7_THERP</name>
<proteinExistence type="predicted"/>
<dbReference type="GO" id="GO:0004386">
    <property type="term" value="F:helicase activity"/>
    <property type="evidence" value="ECO:0007669"/>
    <property type="project" value="UniProtKB-KW"/>
</dbReference>
<sequence length="900" mass="101975">MLLRYSSRRAPLRAFLTEALDGALAYDRIAGFFSSSILEVAGEPLERMAPGARVRVVANSALQPLDVATARAAKAAMYAEWCRSLPEYLPPRLKERLRRLYTFLASGQLQVRVLPDTYFGLIHGKAGVITRADGSRIAFLGSVNESQEAWEVNYELLWADDSEAGVSWTIEEFEALWHHAGAVDLADAVVRDIERLTRRIVVPSIAEWREQYRAEPAAAVVELPVARQGTGLWAHQKYFVKLAFDLHRERGARLLLADEVGLGKTVQLGLAAKLMALWGGGNVLVLVPKPLLWQWQDELWDLLAVPSAVWTGRGWIDENGVDYQANGLEGLRRCPRKVGIVSAGLITQSDEAAEILASLRYECVILDEAHRARRRNLGPSHRNEKADPNNLLRFLQRVAERTRSLLLATATPVQLDPIEAWDLLEALNRGNETVLGSRYSRWLTRPREGLDYVLDRASPPDDVREVWEWVRDPLPPAGEGPVFAILRRSLGMNETESWAPPEAFDRLAPPAQHQLERLGREFFRNHNPFVRHIVRRTREFLEQTIDPETSEPYLTPVRVRLFGEGEHDALLLPPILKDAYKTAEEFCQEVASRPGLNSGFLKTLLLRRVGSTIEAGRLTALRLLEGGEQADEDEEEERPSLLYPLTERERDLLERFLRLLEAAREEDPKLQAVNDLLCRGVDDTGPWRSLGCIVFSQYYDSAQWLARRLSEQLPEEEIGLYAGSGKSQLFQGGTATRVGRDVLKERVQRGELRILVGTDAASEGLNLQRLGTLINVDLPWNPTRLEQRKGRIQRIGQPRAVVFLCNLRYRGSVEDRVHQLLSARFRAIHDMFGQLPETLEDVWIAVALHEEEKARHLIDAVPRKHPFALRYHQITPVSWETCAAVLERESQLELLRQGWQ</sequence>
<dbReference type="SMART" id="SM00490">
    <property type="entry name" value="HELICc"/>
    <property type="match status" value="1"/>
</dbReference>
<keyword evidence="4" id="KW-0347">Helicase</keyword>
<protein>
    <submittedName>
        <fullName evidence="4">Helicase, Snf2 family</fullName>
    </submittedName>
</protein>
<geneLocation type="plasmid" evidence="5">
    <name>Tros</name>
</geneLocation>
<dbReference type="NCBIfam" id="NF042964">
    <property type="entry name" value="phospholipD_antiphage"/>
    <property type="match status" value="1"/>
</dbReference>
<dbReference type="InterPro" id="IPR014001">
    <property type="entry name" value="Helicase_ATP-bd"/>
</dbReference>
<dbReference type="InterPro" id="IPR049730">
    <property type="entry name" value="SNF2/RAD54-like_C"/>
</dbReference>
<dbReference type="eggNOG" id="COG0553">
    <property type="taxonomic scope" value="Bacteria"/>
</dbReference>
<dbReference type="Gene3D" id="3.40.50.10810">
    <property type="entry name" value="Tandem AAA-ATPase domain"/>
    <property type="match status" value="1"/>
</dbReference>
<evidence type="ECO:0000259" key="2">
    <source>
        <dbReference type="PROSITE" id="PS51192"/>
    </source>
</evidence>
<keyword evidence="1" id="KW-0378">Hydrolase</keyword>
<keyword evidence="4" id="KW-0614">Plasmid</keyword>
<dbReference type="EMBL" id="CP001276">
    <property type="protein sequence ID" value="ACM06560.1"/>
    <property type="molecule type" value="Genomic_DNA"/>
</dbReference>
<keyword evidence="5" id="KW-1185">Reference proteome</keyword>
<dbReference type="HOGENOM" id="CLU_006296_0_0_0"/>
<organism evidence="4 5">
    <name type="scientific">Thermomicrobium roseum (strain ATCC 27502 / DSM 5159 / P-2)</name>
    <dbReference type="NCBI Taxonomy" id="309801"/>
    <lineage>
        <taxon>Bacteria</taxon>
        <taxon>Pseudomonadati</taxon>
        <taxon>Thermomicrobiota</taxon>
        <taxon>Thermomicrobia</taxon>
        <taxon>Thermomicrobiales</taxon>
        <taxon>Thermomicrobiaceae</taxon>
        <taxon>Thermomicrobium</taxon>
    </lineage>
</organism>
<evidence type="ECO:0000259" key="3">
    <source>
        <dbReference type="PROSITE" id="PS51194"/>
    </source>
</evidence>
<feature type="domain" description="Helicase C-terminal" evidence="3">
    <location>
        <begin position="680"/>
        <end position="843"/>
    </location>
</feature>
<dbReference type="CDD" id="cd18793">
    <property type="entry name" value="SF2_C_SNF"/>
    <property type="match status" value="1"/>
</dbReference>
<reference evidence="4 5" key="1">
    <citation type="journal article" date="2009" name="PLoS ONE">
        <title>Complete genome sequence of the aerobic CO-oxidizing thermophile Thermomicrobium roseum.</title>
        <authorList>
            <person name="Wu D."/>
            <person name="Raymond J."/>
            <person name="Wu M."/>
            <person name="Chatterji S."/>
            <person name="Ren Q."/>
            <person name="Graham J.E."/>
            <person name="Bryant D.A."/>
            <person name="Robb F."/>
            <person name="Colman A."/>
            <person name="Tallon L.J."/>
            <person name="Badger J.H."/>
            <person name="Madupu R."/>
            <person name="Ward N.L."/>
            <person name="Eisen J.A."/>
        </authorList>
    </citation>
    <scope>NUCLEOTIDE SEQUENCE [LARGE SCALE GENOMIC DNA]</scope>
    <source>
        <strain evidence="5">ATCC 27502 / DSM 5159 / P-2</strain>
        <plasmid evidence="4">unnamed</plasmid>
    </source>
</reference>
<dbReference type="RefSeq" id="WP_012642547.1">
    <property type="nucleotide sequence ID" value="NC_011961.1"/>
</dbReference>
<dbReference type="GO" id="GO:0005524">
    <property type="term" value="F:ATP binding"/>
    <property type="evidence" value="ECO:0007669"/>
    <property type="project" value="InterPro"/>
</dbReference>
<dbReference type="PANTHER" id="PTHR45766:SF6">
    <property type="entry name" value="SWI_SNF-RELATED MATRIX-ASSOCIATED ACTIN-DEPENDENT REGULATOR OF CHROMATIN SUBFAMILY A-LIKE PROTEIN 1"/>
    <property type="match status" value="1"/>
</dbReference>
<dbReference type="InterPro" id="IPR025202">
    <property type="entry name" value="PLD-like_dom"/>
</dbReference>
<dbReference type="AlphaFoldDB" id="B9L3B7"/>
<evidence type="ECO:0000256" key="1">
    <source>
        <dbReference type="ARBA" id="ARBA00022801"/>
    </source>
</evidence>
<dbReference type="SUPFAM" id="SSF56024">
    <property type="entry name" value="Phospholipase D/nuclease"/>
    <property type="match status" value="1"/>
</dbReference>
<dbReference type="PANTHER" id="PTHR45766">
    <property type="entry name" value="DNA ANNEALING HELICASE AND ENDONUCLEASE ZRANB3 FAMILY MEMBER"/>
    <property type="match status" value="1"/>
</dbReference>
<dbReference type="InterPro" id="IPR001650">
    <property type="entry name" value="Helicase_C-like"/>
</dbReference>
<dbReference type="Gene3D" id="3.30.870.10">
    <property type="entry name" value="Endonuclease Chain A"/>
    <property type="match status" value="1"/>
</dbReference>
<dbReference type="Proteomes" id="UP000000447">
    <property type="component" value="Plasmid unnamed"/>
</dbReference>
<keyword evidence="4" id="KW-0067">ATP-binding</keyword>
<dbReference type="GO" id="GO:0016787">
    <property type="term" value="F:hydrolase activity"/>
    <property type="evidence" value="ECO:0007669"/>
    <property type="project" value="UniProtKB-KW"/>
</dbReference>
<gene>
    <name evidence="4" type="ordered locus">trd_A0281</name>
</gene>
<dbReference type="SMART" id="SM00487">
    <property type="entry name" value="DEXDc"/>
    <property type="match status" value="1"/>
</dbReference>